<name>A0A182K593_9DIPT</name>
<feature type="domain" description="RRM" evidence="3">
    <location>
        <begin position="107"/>
        <end position="183"/>
    </location>
</feature>
<evidence type="ECO:0000313" key="5">
    <source>
        <dbReference type="Proteomes" id="UP000075881"/>
    </source>
</evidence>
<feature type="domain" description="RRM" evidence="3">
    <location>
        <begin position="206"/>
        <end position="283"/>
    </location>
</feature>
<dbReference type="VEuPathDB" id="VectorBase:ACHR005928"/>
<protein>
    <recommendedName>
        <fullName evidence="3">RRM domain-containing protein</fullName>
    </recommendedName>
</protein>
<dbReference type="GO" id="GO:0003723">
    <property type="term" value="F:RNA binding"/>
    <property type="evidence" value="ECO:0007669"/>
    <property type="project" value="UniProtKB-UniRule"/>
</dbReference>
<dbReference type="Pfam" id="PF00076">
    <property type="entry name" value="RRM_1"/>
    <property type="match status" value="2"/>
</dbReference>
<dbReference type="CDD" id="cd00590">
    <property type="entry name" value="RRM_SF"/>
    <property type="match status" value="3"/>
</dbReference>
<reference evidence="4" key="2">
    <citation type="submission" date="2020-05" db="UniProtKB">
        <authorList>
            <consortium name="EnsemblMetazoa"/>
        </authorList>
    </citation>
    <scope>IDENTIFICATION</scope>
    <source>
        <strain evidence="4">ACHKN1017</strain>
    </source>
</reference>
<proteinExistence type="predicted"/>
<organism evidence="4 5">
    <name type="scientific">Anopheles christyi</name>
    <dbReference type="NCBI Taxonomy" id="43041"/>
    <lineage>
        <taxon>Eukaryota</taxon>
        <taxon>Metazoa</taxon>
        <taxon>Ecdysozoa</taxon>
        <taxon>Arthropoda</taxon>
        <taxon>Hexapoda</taxon>
        <taxon>Insecta</taxon>
        <taxon>Pterygota</taxon>
        <taxon>Neoptera</taxon>
        <taxon>Endopterygota</taxon>
        <taxon>Diptera</taxon>
        <taxon>Nematocera</taxon>
        <taxon>Culicoidea</taxon>
        <taxon>Culicidae</taxon>
        <taxon>Anophelinae</taxon>
        <taxon>Anopheles</taxon>
    </lineage>
</organism>
<dbReference type="PROSITE" id="PS50102">
    <property type="entry name" value="RRM"/>
    <property type="match status" value="2"/>
</dbReference>
<dbReference type="InterPro" id="IPR035979">
    <property type="entry name" value="RBD_domain_sf"/>
</dbReference>
<reference evidence="5" key="1">
    <citation type="submission" date="2013-03" db="EMBL/GenBank/DDBJ databases">
        <title>The Genome Sequence of Anopheles christyi ACHKN1017.</title>
        <authorList>
            <consortium name="The Broad Institute Genomics Platform"/>
            <person name="Neafsey D.E."/>
            <person name="Besansky N."/>
            <person name="Walker B."/>
            <person name="Young S.K."/>
            <person name="Zeng Q."/>
            <person name="Gargeya S."/>
            <person name="Fitzgerald M."/>
            <person name="Haas B."/>
            <person name="Abouelleil A."/>
            <person name="Allen A.W."/>
            <person name="Alvarado L."/>
            <person name="Arachchi H.M."/>
            <person name="Berlin A.M."/>
            <person name="Chapman S.B."/>
            <person name="Gainer-Dewar J."/>
            <person name="Goldberg J."/>
            <person name="Griggs A."/>
            <person name="Gujja S."/>
            <person name="Hansen M."/>
            <person name="Howarth C."/>
            <person name="Imamovic A."/>
            <person name="Ireland A."/>
            <person name="Larimer J."/>
            <person name="McCowan C."/>
            <person name="Murphy C."/>
            <person name="Pearson M."/>
            <person name="Poon T.W."/>
            <person name="Priest M."/>
            <person name="Roberts A."/>
            <person name="Saif S."/>
            <person name="Shea T."/>
            <person name="Sisk P."/>
            <person name="Sykes S."/>
            <person name="Wortman J."/>
            <person name="Nusbaum C."/>
            <person name="Birren B."/>
        </authorList>
    </citation>
    <scope>NUCLEOTIDE SEQUENCE [LARGE SCALE GENOMIC DNA]</scope>
    <source>
        <strain evidence="5">ACHKN1017</strain>
    </source>
</reference>
<dbReference type="AlphaFoldDB" id="A0A182K593"/>
<keyword evidence="1 2" id="KW-0694">RNA-binding</keyword>
<dbReference type="SUPFAM" id="SSF54928">
    <property type="entry name" value="RNA-binding domain, RBD"/>
    <property type="match status" value="2"/>
</dbReference>
<dbReference type="EnsemblMetazoa" id="ACHR005928-RA">
    <property type="protein sequence ID" value="ACHR005928-PA"/>
    <property type="gene ID" value="ACHR005928"/>
</dbReference>
<dbReference type="STRING" id="43041.A0A182K593"/>
<dbReference type="Gene3D" id="3.30.70.330">
    <property type="match status" value="3"/>
</dbReference>
<sequence length="292" mass="33229">MASANDLSLIPVQYAQDKKYCLYVANISPRVDLPMLVELLNRYGQFNELLFSRSYPGREMKCAIVWYNDPDSLLRTVHHMNGAWLFDNLMYAAASIDTITVPILSSNELHVANISEWINAEVLLNLFLPAGCVTQLMLQRNVYGYREAFVTFRSSLDAELARQLSNGIDLGDGYVLRVSHRCAQTNGGPVSPAEFRRLQNNRFLGCFIRVSRFRPTMSEPLLRDMFKRYGKLDQVSLLYGFNKQPLGFALLRYNTDEAAQWATTSMHNTLIDGRQLKVERVGNPLLPYTDAV</sequence>
<dbReference type="PANTHER" id="PTHR15241:SF304">
    <property type="entry name" value="RRM DOMAIN-CONTAINING PROTEIN"/>
    <property type="match status" value="1"/>
</dbReference>
<keyword evidence="5" id="KW-1185">Reference proteome</keyword>
<evidence type="ECO:0000313" key="4">
    <source>
        <dbReference type="EnsemblMetazoa" id="ACHR005928-PA"/>
    </source>
</evidence>
<dbReference type="Proteomes" id="UP000075881">
    <property type="component" value="Unassembled WGS sequence"/>
</dbReference>
<dbReference type="InterPro" id="IPR012677">
    <property type="entry name" value="Nucleotide-bd_a/b_plait_sf"/>
</dbReference>
<evidence type="ECO:0000256" key="2">
    <source>
        <dbReference type="PROSITE-ProRule" id="PRU00176"/>
    </source>
</evidence>
<dbReference type="InterPro" id="IPR000504">
    <property type="entry name" value="RRM_dom"/>
</dbReference>
<accession>A0A182K593</accession>
<dbReference type="SMART" id="SM00360">
    <property type="entry name" value="RRM"/>
    <property type="match status" value="3"/>
</dbReference>
<evidence type="ECO:0000256" key="1">
    <source>
        <dbReference type="ARBA" id="ARBA00022884"/>
    </source>
</evidence>
<dbReference type="PANTHER" id="PTHR15241">
    <property type="entry name" value="TRANSFORMER-2-RELATED"/>
    <property type="match status" value="1"/>
</dbReference>
<evidence type="ECO:0000259" key="3">
    <source>
        <dbReference type="PROSITE" id="PS50102"/>
    </source>
</evidence>